<gene>
    <name evidence="1" type="ORF">G1C94_1315</name>
</gene>
<evidence type="ECO:0000313" key="1">
    <source>
        <dbReference type="EMBL" id="NMN02693.1"/>
    </source>
</evidence>
<organism evidence="1 2">
    <name type="scientific">Bifidobacterium panos</name>
    <dbReference type="NCBI Taxonomy" id="2675321"/>
    <lineage>
        <taxon>Bacteria</taxon>
        <taxon>Bacillati</taxon>
        <taxon>Actinomycetota</taxon>
        <taxon>Actinomycetes</taxon>
        <taxon>Bifidobacteriales</taxon>
        <taxon>Bifidobacteriaceae</taxon>
        <taxon>Bifidobacterium</taxon>
    </lineage>
</organism>
<keyword evidence="2" id="KW-1185">Reference proteome</keyword>
<comment type="caution">
    <text evidence="1">The sequence shown here is derived from an EMBL/GenBank/DDBJ whole genome shotgun (WGS) entry which is preliminary data.</text>
</comment>
<proteinExistence type="predicted"/>
<sequence length="84" mass="10120">MFDCEDSAYEHWFTRPQIDYVIGHPVAVFEVESRVKGDRAMAFLGYADEYRERRVEVLVSQRTRKAFHAMECRPEWLHYFDEAE</sequence>
<reference evidence="1 2" key="1">
    <citation type="submission" date="2020-02" db="EMBL/GenBank/DDBJ databases">
        <title>Characterization of phylogenetic diversity of novel bifidobacterial species isolated in Czech ZOOs.</title>
        <authorList>
            <person name="Lugli G.A."/>
            <person name="Vera N.B."/>
            <person name="Ventura M."/>
        </authorList>
    </citation>
    <scope>NUCLEOTIDE SEQUENCE [LARGE SCALE GENOMIC DNA]</scope>
    <source>
        <strain evidence="1 2">DSM 109963</strain>
    </source>
</reference>
<dbReference type="EMBL" id="JAAIIJ010000026">
    <property type="protein sequence ID" value="NMN02693.1"/>
    <property type="molecule type" value="Genomic_DNA"/>
</dbReference>
<name>A0ABX1T225_9BIFI</name>
<dbReference type="Proteomes" id="UP000553756">
    <property type="component" value="Unassembled WGS sequence"/>
</dbReference>
<dbReference type="RefSeq" id="WP_172146749.1">
    <property type="nucleotide sequence ID" value="NZ_JAAIIJ010000026.1"/>
</dbReference>
<protein>
    <submittedName>
        <fullName evidence="1">Uncharacterized protein</fullName>
    </submittedName>
</protein>
<evidence type="ECO:0000313" key="2">
    <source>
        <dbReference type="Proteomes" id="UP000553756"/>
    </source>
</evidence>
<accession>A0ABX1T225</accession>